<dbReference type="PANTHER" id="PTHR36414:SF1">
    <property type="entry name" value="PROTEIN SUR7"/>
    <property type="match status" value="1"/>
</dbReference>
<keyword evidence="3" id="KW-1185">Reference proteome</keyword>
<feature type="transmembrane region" description="Helical" evidence="1">
    <location>
        <begin position="148"/>
        <end position="172"/>
    </location>
</feature>
<dbReference type="Proteomes" id="UP000501346">
    <property type="component" value="Chromosome SeXIII-ScXIII"/>
</dbReference>
<reference evidence="2 3" key="1">
    <citation type="journal article" date="2019" name="BMC Genomics">
        <title>Chromosome level assembly and comparative genome analysis confirm lager-brewing yeasts originated from a single hybridization.</title>
        <authorList>
            <person name="Salazar A.N."/>
            <person name="Gorter de Vries A.R."/>
            <person name="van den Broek M."/>
            <person name="Brouwers N."/>
            <person name="de la Torre Cortes P."/>
            <person name="Kuijpers N.G.A."/>
            <person name="Daran J.G."/>
            <person name="Abeel T."/>
        </authorList>
    </citation>
    <scope>NUCLEOTIDE SEQUENCE [LARGE SCALE GENOMIC DNA]</scope>
    <source>
        <strain evidence="2 3">CBS 1483</strain>
    </source>
</reference>
<accession>A0A6C1EDS4</accession>
<dbReference type="InterPro" id="IPR009571">
    <property type="entry name" value="SUR7/Rim9-like_fungi"/>
</dbReference>
<evidence type="ECO:0000313" key="3">
    <source>
        <dbReference type="Proteomes" id="UP000501346"/>
    </source>
</evidence>
<name>A0A6C1EDS4_SACPS</name>
<gene>
    <name evidence="2" type="primary">SUR7_2</name>
    <name evidence="2" type="ORF">GRS66_009759</name>
</gene>
<dbReference type="GO" id="GO:0032185">
    <property type="term" value="P:septin cytoskeleton organization"/>
    <property type="evidence" value="ECO:0007669"/>
    <property type="project" value="TreeGrafter"/>
</dbReference>
<dbReference type="Gene3D" id="1.20.140.150">
    <property type="match status" value="1"/>
</dbReference>
<dbReference type="OrthoDB" id="5419460at2759"/>
<dbReference type="PANTHER" id="PTHR36414">
    <property type="entry name" value="PROTEIN SUR7"/>
    <property type="match status" value="1"/>
</dbReference>
<dbReference type="GO" id="GO:0045121">
    <property type="term" value="C:membrane raft"/>
    <property type="evidence" value="ECO:0007669"/>
    <property type="project" value="TreeGrafter"/>
</dbReference>
<feature type="transmembrane region" description="Helical" evidence="1">
    <location>
        <begin position="7"/>
        <end position="29"/>
    </location>
</feature>
<evidence type="ECO:0000313" key="2">
    <source>
        <dbReference type="EMBL" id="QID87101.1"/>
    </source>
</evidence>
<keyword evidence="1" id="KW-0812">Transmembrane</keyword>
<dbReference type="GO" id="GO:0005938">
    <property type="term" value="C:cell cortex"/>
    <property type="evidence" value="ECO:0007669"/>
    <property type="project" value="TreeGrafter"/>
</dbReference>
<evidence type="ECO:0000256" key="1">
    <source>
        <dbReference type="SAM" id="Phobius"/>
    </source>
</evidence>
<dbReference type="GO" id="GO:0031505">
    <property type="term" value="P:fungal-type cell wall organization"/>
    <property type="evidence" value="ECO:0007669"/>
    <property type="project" value="TreeGrafter"/>
</dbReference>
<keyword evidence="1" id="KW-0472">Membrane</keyword>
<dbReference type="Pfam" id="PF06687">
    <property type="entry name" value="SUR7"/>
    <property type="match status" value="1"/>
</dbReference>
<dbReference type="GO" id="GO:0005886">
    <property type="term" value="C:plasma membrane"/>
    <property type="evidence" value="ECO:0007669"/>
    <property type="project" value="InterPro"/>
</dbReference>
<proteinExistence type="predicted"/>
<dbReference type="AlphaFoldDB" id="A0A6C1EDS4"/>
<dbReference type="GO" id="GO:0006897">
    <property type="term" value="P:endocytosis"/>
    <property type="evidence" value="ECO:0007669"/>
    <property type="project" value="TreeGrafter"/>
</dbReference>
<keyword evidence="1" id="KW-1133">Transmembrane helix</keyword>
<dbReference type="GO" id="GO:0030866">
    <property type="term" value="P:cortical actin cytoskeleton organization"/>
    <property type="evidence" value="ECO:0007669"/>
    <property type="project" value="TreeGrafter"/>
</dbReference>
<sequence length="303" mass="33667">MVKVWNIALRLLVLLFLAGNTLLLILMIISGATDHYPVNRFYWIQGNTTGIPNAGAETRWTFWGACLQDTDGSDTCSSNLAPAYPISPVDNFNTHVNVPHQFISKRDAFYYLTRFSFCFFWIALAFVGVSFVLYILTWCSKMLSNMVVVLMSFGVVFNTAAVVLQTAASVMAKNAFHDGDRSAKLGASMMGMAWASVFLCIVEFVSLAVFFVKSRLASDYSIDNTRYRTSSKWNPFRREKEQATDPILTTAPDDVQQNASIVGPSSNTNAVTATAATENQPQPKGINFFTIRKSHERPDDISV</sequence>
<protein>
    <submittedName>
        <fullName evidence="2">Eisosomes component</fullName>
    </submittedName>
</protein>
<feature type="transmembrane region" description="Helical" evidence="1">
    <location>
        <begin position="192"/>
        <end position="212"/>
    </location>
</feature>
<organism evidence="2 3">
    <name type="scientific">Saccharomyces pastorianus</name>
    <name type="common">Lager yeast</name>
    <name type="synonym">Saccharomyces cerevisiae x Saccharomyces eubayanus</name>
    <dbReference type="NCBI Taxonomy" id="27292"/>
    <lineage>
        <taxon>Eukaryota</taxon>
        <taxon>Fungi</taxon>
        <taxon>Dikarya</taxon>
        <taxon>Ascomycota</taxon>
        <taxon>Saccharomycotina</taxon>
        <taxon>Saccharomycetes</taxon>
        <taxon>Saccharomycetales</taxon>
        <taxon>Saccharomycetaceae</taxon>
        <taxon>Saccharomyces</taxon>
    </lineage>
</organism>
<dbReference type="EMBL" id="CP049010">
    <property type="protein sequence ID" value="QID87101.1"/>
    <property type="molecule type" value="Genomic_DNA"/>
</dbReference>
<feature type="transmembrane region" description="Helical" evidence="1">
    <location>
        <begin position="108"/>
        <end position="136"/>
    </location>
</feature>